<dbReference type="HOGENOM" id="CLU_3002015_0_0_1"/>
<dbReference type="AlphaFoldDB" id="A0A067Q700"/>
<gene>
    <name evidence="1" type="ORF">JAAARDRAFT_470565</name>
</gene>
<name>A0A067Q700_9AGAM</name>
<evidence type="ECO:0000313" key="1">
    <source>
        <dbReference type="EMBL" id="KDQ62764.1"/>
    </source>
</evidence>
<organism evidence="1 2">
    <name type="scientific">Jaapia argillacea MUCL 33604</name>
    <dbReference type="NCBI Taxonomy" id="933084"/>
    <lineage>
        <taxon>Eukaryota</taxon>
        <taxon>Fungi</taxon>
        <taxon>Dikarya</taxon>
        <taxon>Basidiomycota</taxon>
        <taxon>Agaricomycotina</taxon>
        <taxon>Agaricomycetes</taxon>
        <taxon>Agaricomycetidae</taxon>
        <taxon>Jaapiales</taxon>
        <taxon>Jaapiaceae</taxon>
        <taxon>Jaapia</taxon>
    </lineage>
</organism>
<dbReference type="Proteomes" id="UP000027265">
    <property type="component" value="Unassembled WGS sequence"/>
</dbReference>
<dbReference type="InParanoid" id="A0A067Q700"/>
<evidence type="ECO:0000313" key="2">
    <source>
        <dbReference type="Proteomes" id="UP000027265"/>
    </source>
</evidence>
<protein>
    <submittedName>
        <fullName evidence="1">Uncharacterized protein</fullName>
    </submittedName>
</protein>
<sequence>MGSWTPCKRSDMRHDESSICYAHPSSLAYGMVFELSHYAVLSSRLPSTIVEILFGTG</sequence>
<reference evidence="2" key="1">
    <citation type="journal article" date="2014" name="Proc. Natl. Acad. Sci. U.S.A.">
        <title>Extensive sampling of basidiomycete genomes demonstrates inadequacy of the white-rot/brown-rot paradigm for wood decay fungi.</title>
        <authorList>
            <person name="Riley R."/>
            <person name="Salamov A.A."/>
            <person name="Brown D.W."/>
            <person name="Nagy L.G."/>
            <person name="Floudas D."/>
            <person name="Held B.W."/>
            <person name="Levasseur A."/>
            <person name="Lombard V."/>
            <person name="Morin E."/>
            <person name="Otillar R."/>
            <person name="Lindquist E.A."/>
            <person name="Sun H."/>
            <person name="LaButti K.M."/>
            <person name="Schmutz J."/>
            <person name="Jabbour D."/>
            <person name="Luo H."/>
            <person name="Baker S.E."/>
            <person name="Pisabarro A.G."/>
            <person name="Walton J.D."/>
            <person name="Blanchette R.A."/>
            <person name="Henrissat B."/>
            <person name="Martin F."/>
            <person name="Cullen D."/>
            <person name="Hibbett D.S."/>
            <person name="Grigoriev I.V."/>
        </authorList>
    </citation>
    <scope>NUCLEOTIDE SEQUENCE [LARGE SCALE GENOMIC DNA]</scope>
    <source>
        <strain evidence="2">MUCL 33604</strain>
    </source>
</reference>
<accession>A0A067Q700</accession>
<keyword evidence="2" id="KW-1185">Reference proteome</keyword>
<proteinExistence type="predicted"/>
<dbReference type="EMBL" id="KL197711">
    <property type="protein sequence ID" value="KDQ62764.1"/>
    <property type="molecule type" value="Genomic_DNA"/>
</dbReference>
<feature type="non-terminal residue" evidence="1">
    <location>
        <position position="57"/>
    </location>
</feature>